<proteinExistence type="predicted"/>
<keyword evidence="2" id="KW-1185">Reference proteome</keyword>
<dbReference type="Proteomes" id="UP001567538">
    <property type="component" value="Unassembled WGS sequence"/>
</dbReference>
<accession>A0ABD1IG19</accession>
<name>A0ABD1IG19_SALDI</name>
<organism evidence="1 2">
    <name type="scientific">Salvia divinorum</name>
    <name type="common">Maria pastora</name>
    <name type="synonym">Diviner's sage</name>
    <dbReference type="NCBI Taxonomy" id="28513"/>
    <lineage>
        <taxon>Eukaryota</taxon>
        <taxon>Viridiplantae</taxon>
        <taxon>Streptophyta</taxon>
        <taxon>Embryophyta</taxon>
        <taxon>Tracheophyta</taxon>
        <taxon>Spermatophyta</taxon>
        <taxon>Magnoliopsida</taxon>
        <taxon>eudicotyledons</taxon>
        <taxon>Gunneridae</taxon>
        <taxon>Pentapetalae</taxon>
        <taxon>asterids</taxon>
        <taxon>lamiids</taxon>
        <taxon>Lamiales</taxon>
        <taxon>Lamiaceae</taxon>
        <taxon>Nepetoideae</taxon>
        <taxon>Mentheae</taxon>
        <taxon>Salviinae</taxon>
        <taxon>Salvia</taxon>
        <taxon>Salvia subgen. Calosphace</taxon>
    </lineage>
</organism>
<gene>
    <name evidence="1" type="ORF">AAHA92_02852</name>
</gene>
<evidence type="ECO:0000313" key="2">
    <source>
        <dbReference type="Proteomes" id="UP001567538"/>
    </source>
</evidence>
<evidence type="ECO:0000313" key="1">
    <source>
        <dbReference type="EMBL" id="KAL1567365.1"/>
    </source>
</evidence>
<dbReference type="EMBL" id="JBEAFC010000002">
    <property type="protein sequence ID" value="KAL1567365.1"/>
    <property type="molecule type" value="Genomic_DNA"/>
</dbReference>
<dbReference type="AlphaFoldDB" id="A0ABD1IG19"/>
<protein>
    <submittedName>
        <fullName evidence="1">Uncharacterized protein</fullName>
    </submittedName>
</protein>
<comment type="caution">
    <text evidence="1">The sequence shown here is derived from an EMBL/GenBank/DDBJ whole genome shotgun (WGS) entry which is preliminary data.</text>
</comment>
<reference evidence="1 2" key="1">
    <citation type="submission" date="2024-06" db="EMBL/GenBank/DDBJ databases">
        <title>A chromosome level genome sequence of Diviner's sage (Salvia divinorum).</title>
        <authorList>
            <person name="Ford S.A."/>
            <person name="Ro D.-K."/>
            <person name="Ness R.W."/>
            <person name="Phillips M.A."/>
        </authorList>
    </citation>
    <scope>NUCLEOTIDE SEQUENCE [LARGE SCALE GENOMIC DNA]</scope>
    <source>
        <strain evidence="1">SAF-2024a</strain>
        <tissue evidence="1">Leaf</tissue>
    </source>
</reference>
<sequence>MWKSEEHHQRFILHEDRKELLGARRCIDWSEGNWKGSMAKTEWCLVARYLSAAEYLRIEILATTVEGQGLSSAREMQANSLNRLDRAGIAKILNKTTKNVDSNNKTIVSDQCRYWIRNFAVFGQRWGEKGS</sequence>